<sequence length="134" mass="14440">MVKTKELKPPADIVEAIQNSEDGSTAPPEAEVLHGVGATRDIGNKLTHEEAQKPSELPDELKPSHPGRAMDSDEKKFAFEEMQAQQQQEQKYNRNHPGVGKAGKGDQATSSAINKSGNARKEQGARDQAGPTRG</sequence>
<evidence type="ECO:0000313" key="2">
    <source>
        <dbReference type="EMBL" id="SZX71922.1"/>
    </source>
</evidence>
<feature type="compositionally biased region" description="Basic and acidic residues" evidence="1">
    <location>
        <begin position="42"/>
        <end position="53"/>
    </location>
</feature>
<dbReference type="AlphaFoldDB" id="A0A383W471"/>
<evidence type="ECO:0000256" key="1">
    <source>
        <dbReference type="SAM" id="MobiDB-lite"/>
    </source>
</evidence>
<reference evidence="2 3" key="1">
    <citation type="submission" date="2016-10" db="EMBL/GenBank/DDBJ databases">
        <authorList>
            <person name="Cai Z."/>
        </authorList>
    </citation>
    <scope>NUCLEOTIDE SEQUENCE [LARGE SCALE GENOMIC DNA]</scope>
</reference>
<feature type="region of interest" description="Disordered" evidence="1">
    <location>
        <begin position="1"/>
        <end position="134"/>
    </location>
</feature>
<dbReference type="Proteomes" id="UP000256970">
    <property type="component" value="Unassembled WGS sequence"/>
</dbReference>
<accession>A0A383W471</accession>
<proteinExistence type="predicted"/>
<keyword evidence="3" id="KW-1185">Reference proteome</keyword>
<dbReference type="EMBL" id="FNXT01001087">
    <property type="protein sequence ID" value="SZX71922.1"/>
    <property type="molecule type" value="Genomic_DNA"/>
</dbReference>
<feature type="compositionally biased region" description="Polar residues" evidence="1">
    <location>
        <begin position="107"/>
        <end position="117"/>
    </location>
</feature>
<evidence type="ECO:0000313" key="3">
    <source>
        <dbReference type="Proteomes" id="UP000256970"/>
    </source>
</evidence>
<gene>
    <name evidence="2" type="ORF">BQ4739_LOCUS12026</name>
</gene>
<protein>
    <submittedName>
        <fullName evidence="2">Uncharacterized protein</fullName>
    </submittedName>
</protein>
<feature type="compositionally biased region" description="Low complexity" evidence="1">
    <location>
        <begin position="80"/>
        <end position="90"/>
    </location>
</feature>
<name>A0A383W471_TETOB</name>
<feature type="compositionally biased region" description="Basic and acidic residues" evidence="1">
    <location>
        <begin position="59"/>
        <end position="79"/>
    </location>
</feature>
<organism evidence="2 3">
    <name type="scientific">Tetradesmus obliquus</name>
    <name type="common">Green alga</name>
    <name type="synonym">Acutodesmus obliquus</name>
    <dbReference type="NCBI Taxonomy" id="3088"/>
    <lineage>
        <taxon>Eukaryota</taxon>
        <taxon>Viridiplantae</taxon>
        <taxon>Chlorophyta</taxon>
        <taxon>core chlorophytes</taxon>
        <taxon>Chlorophyceae</taxon>
        <taxon>CS clade</taxon>
        <taxon>Sphaeropleales</taxon>
        <taxon>Scenedesmaceae</taxon>
        <taxon>Tetradesmus</taxon>
    </lineage>
</organism>